<dbReference type="EMBL" id="JAFIQS010000003">
    <property type="protein sequence ID" value="KAG5171109.1"/>
    <property type="molecule type" value="Genomic_DNA"/>
</dbReference>
<feature type="region of interest" description="Disordered" evidence="1">
    <location>
        <begin position="143"/>
        <end position="186"/>
    </location>
</feature>
<evidence type="ECO:0000313" key="4">
    <source>
        <dbReference type="EMBL" id="KAG5171109.1"/>
    </source>
</evidence>
<reference evidence="4" key="1">
    <citation type="submission" date="2021-02" db="EMBL/GenBank/DDBJ databases">
        <title>Psilocybe cubensis genome.</title>
        <authorList>
            <person name="Mckernan K.J."/>
            <person name="Crawford S."/>
            <person name="Trippe A."/>
            <person name="Kane L.T."/>
            <person name="Mclaughlin S."/>
        </authorList>
    </citation>
    <scope>NUCLEOTIDE SEQUENCE [LARGE SCALE GENOMIC DNA]</scope>
    <source>
        <strain evidence="4">MGC-MH-2018</strain>
    </source>
</reference>
<feature type="compositionally biased region" description="Polar residues" evidence="1">
    <location>
        <begin position="278"/>
        <end position="328"/>
    </location>
</feature>
<dbReference type="Gene3D" id="1.20.5.510">
    <property type="entry name" value="Single helix bin"/>
    <property type="match status" value="1"/>
</dbReference>
<dbReference type="PANTHER" id="PTHR16861">
    <property type="entry name" value="GLYCOPROTEIN 38"/>
    <property type="match status" value="1"/>
</dbReference>
<gene>
    <name evidence="4" type="ORF">JR316_003192</name>
</gene>
<evidence type="ECO:0000256" key="3">
    <source>
        <dbReference type="SAM" id="SignalP"/>
    </source>
</evidence>
<feature type="chain" id="PRO_5034257881" evidence="3">
    <location>
        <begin position="20"/>
        <end position="328"/>
    </location>
</feature>
<evidence type="ECO:0000256" key="2">
    <source>
        <dbReference type="SAM" id="Phobius"/>
    </source>
</evidence>
<dbReference type="PANTHER" id="PTHR16861:SF8">
    <property type="entry name" value="EXTRACELLULAR MEMBRANE PROTEIN CFEM DOMAIN-CONTAINING PROTEIN"/>
    <property type="match status" value="1"/>
</dbReference>
<keyword evidence="2" id="KW-0812">Transmembrane</keyword>
<keyword evidence="3" id="KW-0732">Signal</keyword>
<proteinExistence type="predicted"/>
<feature type="signal peptide" evidence="3">
    <location>
        <begin position="1"/>
        <end position="19"/>
    </location>
</feature>
<organism evidence="4">
    <name type="scientific">Psilocybe cubensis</name>
    <name type="common">Psychedelic mushroom</name>
    <name type="synonym">Stropharia cubensis</name>
    <dbReference type="NCBI Taxonomy" id="181762"/>
    <lineage>
        <taxon>Eukaryota</taxon>
        <taxon>Fungi</taxon>
        <taxon>Dikarya</taxon>
        <taxon>Basidiomycota</taxon>
        <taxon>Agaricomycotina</taxon>
        <taxon>Agaricomycetes</taxon>
        <taxon>Agaricomycetidae</taxon>
        <taxon>Agaricales</taxon>
        <taxon>Agaricineae</taxon>
        <taxon>Strophariaceae</taxon>
        <taxon>Psilocybe</taxon>
    </lineage>
</organism>
<feature type="compositionally biased region" description="Polar residues" evidence="1">
    <location>
        <begin position="234"/>
        <end position="251"/>
    </location>
</feature>
<sequence>MLSLLAVGFLGLWVQYSQAQSTAKCLPGFDWSFNSLGQSPCDVAAALGGVCIGTSFQLGALSPGLIYLGPTPAQANSCRCSSVYYSLLSACSVCQDANFLKWSTYKTNCTVVYSQVFAQPIPSGVNVPHYAYLDVETADTFNPSLAQAAGGPESTSVPQSTSATSATSGPTPTNIQPPTENSGKKSNAGAIAGGVVGGLVGIALLAGLVYLLLRRKKRQSPPSSVHEPVMASQGPLSSQNPMSLTGSSYPSTPAPKVYDPNDPSTFPSDLPQGGAFSHSYNPSSPFIPSVEQTSQPYPTHISPNFTSNSAQNSIAPPSRTQYTGAPEL</sequence>
<name>A0A8H8CNI4_PSICU</name>
<dbReference type="OrthoDB" id="2576311at2759"/>
<evidence type="ECO:0000256" key="1">
    <source>
        <dbReference type="SAM" id="MobiDB-lite"/>
    </source>
</evidence>
<feature type="compositionally biased region" description="Polar residues" evidence="1">
    <location>
        <begin position="174"/>
        <end position="185"/>
    </location>
</feature>
<feature type="compositionally biased region" description="Low complexity" evidence="1">
    <location>
        <begin position="154"/>
        <end position="173"/>
    </location>
</feature>
<feature type="region of interest" description="Disordered" evidence="1">
    <location>
        <begin position="219"/>
        <end position="328"/>
    </location>
</feature>
<dbReference type="AlphaFoldDB" id="A0A8H8CNI4"/>
<keyword evidence="2" id="KW-0472">Membrane</keyword>
<feature type="transmembrane region" description="Helical" evidence="2">
    <location>
        <begin position="190"/>
        <end position="213"/>
    </location>
</feature>
<keyword evidence="2" id="KW-1133">Transmembrane helix</keyword>
<comment type="caution">
    <text evidence="4">The sequence shown here is derived from an EMBL/GenBank/DDBJ whole genome shotgun (WGS) entry which is preliminary data.</text>
</comment>
<accession>A0A8H8CNI4</accession>
<protein>
    <submittedName>
        <fullName evidence="4">Uncharacterized protein</fullName>
    </submittedName>
</protein>